<evidence type="ECO:0000313" key="2">
    <source>
        <dbReference type="EMBL" id="KAE8260487.1"/>
    </source>
</evidence>
<accession>A0A177TTD3</accession>
<protein>
    <submittedName>
        <fullName evidence="2">Uncharacterized protein</fullName>
    </submittedName>
</protein>
<proteinExistence type="predicted"/>
<sequence>MSVTSYNSWAEIHHQFPVEEINHLDMSGKVGYVEVKSLGQLDGGDAASVNMKGWWRDNRPLPGSVISGYFKVACTGRGMELTWDRDQVSVAPGDPSGDADYAARHFTNLAMQVQAFGLVTSSGDSMFTITGQTYIFDDKRPFEITFVSDGGVDGSGLPRCGTFAGGLGVITSTANGVTARLLQIQDDVPHGSNPQASVGSNGRSLSSSWSSAWKKGKSVGSSASSAVLRPLSVRNDVGAPGGSAGSTGTGTAASDSRSKAALVSARNTFCISVYRFLIMDVKVGQDDTCVVARTVTTQQDVIDFRMRWPFAQPPVADGVYTMSGRVGMDSDGFVFEPFRERVELRPGEAGTEDYLQEQLPREPWAVRASGRVVESKPRSFIIESRVETAYGLLTTMTRWLIPDTKRWRGYKPVEEEDFVSARGAVQTVTEVEGKGLAVVAGVDELQNSVREVTSAGGGSVPGGLQNTRTQAWKTRSQIGASPPKNGNSWATTARSASTTRSGSSSARSDSEGTSNITGRGHDGNGGVMTESGFAQLLRKHGREEGGDGPAKRARTDGVAGEGLMNGRSAEDSGSS</sequence>
<dbReference type="Proteomes" id="UP000077521">
    <property type="component" value="Unassembled WGS sequence"/>
</dbReference>
<comment type="caution">
    <text evidence="2">The sequence shown here is derived from an EMBL/GenBank/DDBJ whole genome shotgun (WGS) entry which is preliminary data.</text>
</comment>
<evidence type="ECO:0000256" key="1">
    <source>
        <dbReference type="SAM" id="MobiDB-lite"/>
    </source>
</evidence>
<reference evidence="2" key="2">
    <citation type="journal article" date="2019" name="IMA Fungus">
        <title>Genome sequencing and comparison of five Tilletia species to identify candidate genes for the detection of regulated species infecting wheat.</title>
        <authorList>
            <person name="Nguyen H.D.T."/>
            <person name="Sultana T."/>
            <person name="Kesanakurti P."/>
            <person name="Hambleton S."/>
        </authorList>
    </citation>
    <scope>NUCLEOTIDE SEQUENCE</scope>
    <source>
        <strain evidence="2">DAOMC 236416</strain>
    </source>
</reference>
<name>A0A177TTD3_9BASI</name>
<keyword evidence="3" id="KW-1185">Reference proteome</keyword>
<gene>
    <name evidence="2" type="ORF">A4X13_0g302</name>
</gene>
<reference evidence="2" key="1">
    <citation type="submission" date="2016-04" db="EMBL/GenBank/DDBJ databases">
        <authorList>
            <person name="Nguyen H.D."/>
            <person name="Samba Siva P."/>
            <person name="Cullis J."/>
            <person name="Levesque C.A."/>
            <person name="Hambleton S."/>
        </authorList>
    </citation>
    <scope>NUCLEOTIDE SEQUENCE</scope>
    <source>
        <strain evidence="2">DAOMC 236416</strain>
    </source>
</reference>
<feature type="compositionally biased region" description="Polar residues" evidence="1">
    <location>
        <begin position="464"/>
        <end position="487"/>
    </location>
</feature>
<dbReference type="EMBL" id="LWDF02000009">
    <property type="protein sequence ID" value="KAE8260487.1"/>
    <property type="molecule type" value="Genomic_DNA"/>
</dbReference>
<feature type="region of interest" description="Disordered" evidence="1">
    <location>
        <begin position="237"/>
        <end position="256"/>
    </location>
</feature>
<evidence type="ECO:0000313" key="3">
    <source>
        <dbReference type="Proteomes" id="UP000077521"/>
    </source>
</evidence>
<feature type="compositionally biased region" description="Low complexity" evidence="1">
    <location>
        <begin position="488"/>
        <end position="514"/>
    </location>
</feature>
<feature type="compositionally biased region" description="Basic and acidic residues" evidence="1">
    <location>
        <begin position="541"/>
        <end position="555"/>
    </location>
</feature>
<feature type="region of interest" description="Disordered" evidence="1">
    <location>
        <begin position="453"/>
        <end position="575"/>
    </location>
</feature>
<feature type="compositionally biased region" description="Gly residues" evidence="1">
    <location>
        <begin position="239"/>
        <end position="248"/>
    </location>
</feature>
<dbReference type="AlphaFoldDB" id="A0A177TTD3"/>
<organism evidence="2 3">
    <name type="scientific">Tilletia indica</name>
    <dbReference type="NCBI Taxonomy" id="43049"/>
    <lineage>
        <taxon>Eukaryota</taxon>
        <taxon>Fungi</taxon>
        <taxon>Dikarya</taxon>
        <taxon>Basidiomycota</taxon>
        <taxon>Ustilaginomycotina</taxon>
        <taxon>Exobasidiomycetes</taxon>
        <taxon>Tilletiales</taxon>
        <taxon>Tilletiaceae</taxon>
        <taxon>Tilletia</taxon>
    </lineage>
</organism>